<comment type="caution">
    <text evidence="2">The sequence shown here is derived from an EMBL/GenBank/DDBJ whole genome shotgun (WGS) entry which is preliminary data.</text>
</comment>
<keyword evidence="1" id="KW-0812">Transmembrane</keyword>
<keyword evidence="1" id="KW-1133">Transmembrane helix</keyword>
<keyword evidence="3" id="KW-1185">Reference proteome</keyword>
<dbReference type="AlphaFoldDB" id="A0A1E3SYX6"/>
<gene>
    <name evidence="2" type="ORF">BHQ21_09630</name>
</gene>
<organism evidence="2 3">
    <name type="scientific">Mycobacterium sherrisii</name>
    <dbReference type="NCBI Taxonomy" id="243061"/>
    <lineage>
        <taxon>Bacteria</taxon>
        <taxon>Bacillati</taxon>
        <taxon>Actinomycetota</taxon>
        <taxon>Actinomycetes</taxon>
        <taxon>Mycobacteriales</taxon>
        <taxon>Mycobacteriaceae</taxon>
        <taxon>Mycobacterium</taxon>
        <taxon>Mycobacterium simiae complex</taxon>
    </lineage>
</organism>
<reference evidence="3" key="1">
    <citation type="submission" date="2016-09" db="EMBL/GenBank/DDBJ databases">
        <authorList>
            <person name="Greninger A.L."/>
            <person name="Jerome K.R."/>
            <person name="Mcnair B."/>
            <person name="Wallis C."/>
            <person name="Fang F."/>
        </authorList>
    </citation>
    <scope>NUCLEOTIDE SEQUENCE [LARGE SCALE GENOMIC DNA]</scope>
    <source>
        <strain evidence="3">BC1_M4</strain>
    </source>
</reference>
<feature type="transmembrane region" description="Helical" evidence="1">
    <location>
        <begin position="12"/>
        <end position="32"/>
    </location>
</feature>
<sequence length="262" mass="29655">MRAKLTTYKTLVYGSIIAGAGFGAMWLSNIHWFAQHLALQATINQFGGLLITIGGLAILWDLRGKRDIMEEVLEKVRIESDVNVAGIDRVTMKYLDDIQWNDLFRNARHLAVFISYGSSWRKTQWTKLETFAATEGNRLQLFLPDPDDELTMSLLAKRYDYSLEKIRGAVREAAEEFATLGKSKSCRADIRIYYRAGDPTYTCYHFGEKVLVTLYSNKRARGEVPTILVGQGTLRDFFTQDLAAIEKQSRAVPLDDLVGGKQ</sequence>
<evidence type="ECO:0000256" key="1">
    <source>
        <dbReference type="SAM" id="Phobius"/>
    </source>
</evidence>
<evidence type="ECO:0000313" key="3">
    <source>
        <dbReference type="Proteomes" id="UP000094224"/>
    </source>
</evidence>
<keyword evidence="1" id="KW-0472">Membrane</keyword>
<dbReference type="Proteomes" id="UP000094224">
    <property type="component" value="Unassembled WGS sequence"/>
</dbReference>
<name>A0A1E3SYX6_9MYCO</name>
<proteinExistence type="predicted"/>
<evidence type="ECO:0000313" key="2">
    <source>
        <dbReference type="EMBL" id="ODR07304.1"/>
    </source>
</evidence>
<feature type="transmembrane region" description="Helical" evidence="1">
    <location>
        <begin position="38"/>
        <end position="60"/>
    </location>
</feature>
<protein>
    <submittedName>
        <fullName evidence="2">Uncharacterized protein</fullName>
    </submittedName>
</protein>
<dbReference type="EMBL" id="MIHC01000013">
    <property type="protein sequence ID" value="ODR07304.1"/>
    <property type="molecule type" value="Genomic_DNA"/>
</dbReference>
<accession>A0A1E3SYX6</accession>